<keyword evidence="5" id="KW-1185">Reference proteome</keyword>
<keyword evidence="2" id="KW-0812">Transmembrane</keyword>
<protein>
    <submittedName>
        <fullName evidence="4">Uncharacterized protein</fullName>
    </submittedName>
</protein>
<dbReference type="EMBL" id="KQ971615">
    <property type="protein sequence ID" value="KYB24793.1"/>
    <property type="molecule type" value="Genomic_DNA"/>
</dbReference>
<dbReference type="PANTHER" id="PTHR21879">
    <property type="entry name" value="FI03362P-RELATED-RELATED"/>
    <property type="match status" value="1"/>
</dbReference>
<evidence type="ECO:0000256" key="2">
    <source>
        <dbReference type="SAM" id="Phobius"/>
    </source>
</evidence>
<name>A0A139WA46_TRICA</name>
<dbReference type="AlphaFoldDB" id="A0A139WA46"/>
<feature type="compositionally biased region" description="Basic residues" evidence="1">
    <location>
        <begin position="120"/>
        <end position="129"/>
    </location>
</feature>
<feature type="chain" id="PRO_5007299574" evidence="3">
    <location>
        <begin position="19"/>
        <end position="129"/>
    </location>
</feature>
<keyword evidence="2" id="KW-1133">Transmembrane helix</keyword>
<proteinExistence type="predicted"/>
<evidence type="ECO:0000313" key="5">
    <source>
        <dbReference type="Proteomes" id="UP000007266"/>
    </source>
</evidence>
<dbReference type="InParanoid" id="A0A139WA46"/>
<dbReference type="PANTHER" id="PTHR21879:SF6">
    <property type="entry name" value="OSIRIS 19, ISOFORM A"/>
    <property type="match status" value="1"/>
</dbReference>
<feature type="transmembrane region" description="Helical" evidence="2">
    <location>
        <begin position="42"/>
        <end position="61"/>
    </location>
</feature>
<evidence type="ECO:0000256" key="3">
    <source>
        <dbReference type="SAM" id="SignalP"/>
    </source>
</evidence>
<gene>
    <name evidence="4" type="primary">AUGUSTUS-3.0.2_31893</name>
    <name evidence="4" type="ORF">TcasGA2_TC031893</name>
</gene>
<evidence type="ECO:0000256" key="1">
    <source>
        <dbReference type="SAM" id="MobiDB-lite"/>
    </source>
</evidence>
<dbReference type="OrthoDB" id="6624538at2759"/>
<accession>A0A139WA46</accession>
<reference evidence="4 5" key="2">
    <citation type="journal article" date="2010" name="Nucleic Acids Res.">
        <title>BeetleBase in 2010: revisions to provide comprehensive genomic information for Tribolium castaneum.</title>
        <authorList>
            <person name="Kim H.S."/>
            <person name="Murphy T."/>
            <person name="Xia J."/>
            <person name="Caragea D."/>
            <person name="Park Y."/>
            <person name="Beeman R.W."/>
            <person name="Lorenzen M.D."/>
            <person name="Butcher S."/>
            <person name="Manak J.R."/>
            <person name="Brown S.J."/>
        </authorList>
    </citation>
    <scope>NUCLEOTIDE SEQUENCE [LARGE SCALE GENOMIC DNA]</scope>
    <source>
        <strain evidence="4 5">Georgia GA2</strain>
    </source>
</reference>
<keyword evidence="3" id="KW-0732">Signal</keyword>
<organism evidence="4 5">
    <name type="scientific">Tribolium castaneum</name>
    <name type="common">Red flour beetle</name>
    <dbReference type="NCBI Taxonomy" id="7070"/>
    <lineage>
        <taxon>Eukaryota</taxon>
        <taxon>Metazoa</taxon>
        <taxon>Ecdysozoa</taxon>
        <taxon>Arthropoda</taxon>
        <taxon>Hexapoda</taxon>
        <taxon>Insecta</taxon>
        <taxon>Pterygota</taxon>
        <taxon>Neoptera</taxon>
        <taxon>Endopterygota</taxon>
        <taxon>Coleoptera</taxon>
        <taxon>Polyphaga</taxon>
        <taxon>Cucujiformia</taxon>
        <taxon>Tenebrionidae</taxon>
        <taxon>Tenebrionidae incertae sedis</taxon>
        <taxon>Tribolium</taxon>
    </lineage>
</organism>
<feature type="transmembrane region" description="Helical" evidence="2">
    <location>
        <begin position="73"/>
        <end position="91"/>
    </location>
</feature>
<feature type="region of interest" description="Disordered" evidence="1">
    <location>
        <begin position="110"/>
        <end position="129"/>
    </location>
</feature>
<dbReference type="KEGG" id="tca:103315176"/>
<sequence>MNFVTTLLLIISAFQINCRQIQTGTIEEEGRKKQQDDMMSKILPMMVMPFMVQTTLLPMMLMSMKFMLLKSMFLGKLAILFGFVTFLKNMLNNGGGLFSHNVNVQQSHHHDLAQQNYGYQRKRRKKREL</sequence>
<dbReference type="Pfam" id="PF07898">
    <property type="entry name" value="DUF1676"/>
    <property type="match status" value="1"/>
</dbReference>
<evidence type="ECO:0000313" key="4">
    <source>
        <dbReference type="EMBL" id="KYB24793.1"/>
    </source>
</evidence>
<dbReference type="InterPro" id="IPR012464">
    <property type="entry name" value="DUF1676"/>
</dbReference>
<feature type="signal peptide" evidence="3">
    <location>
        <begin position="1"/>
        <end position="18"/>
    </location>
</feature>
<keyword evidence="2" id="KW-0472">Membrane</keyword>
<dbReference type="GO" id="GO:0016020">
    <property type="term" value="C:membrane"/>
    <property type="evidence" value="ECO:0000318"/>
    <property type="project" value="GO_Central"/>
</dbReference>
<reference evidence="4 5" key="1">
    <citation type="journal article" date="2008" name="Nature">
        <title>The genome of the model beetle and pest Tribolium castaneum.</title>
        <authorList>
            <consortium name="Tribolium Genome Sequencing Consortium"/>
            <person name="Richards S."/>
            <person name="Gibbs R.A."/>
            <person name="Weinstock G.M."/>
            <person name="Brown S.J."/>
            <person name="Denell R."/>
            <person name="Beeman R.W."/>
            <person name="Gibbs R."/>
            <person name="Beeman R.W."/>
            <person name="Brown S.J."/>
            <person name="Bucher G."/>
            <person name="Friedrich M."/>
            <person name="Grimmelikhuijzen C.J."/>
            <person name="Klingler M."/>
            <person name="Lorenzen M."/>
            <person name="Richards S."/>
            <person name="Roth S."/>
            <person name="Schroder R."/>
            <person name="Tautz D."/>
            <person name="Zdobnov E.M."/>
            <person name="Muzny D."/>
            <person name="Gibbs R.A."/>
            <person name="Weinstock G.M."/>
            <person name="Attaway T."/>
            <person name="Bell S."/>
            <person name="Buhay C.J."/>
            <person name="Chandrabose M.N."/>
            <person name="Chavez D."/>
            <person name="Clerk-Blankenburg K.P."/>
            <person name="Cree A."/>
            <person name="Dao M."/>
            <person name="Davis C."/>
            <person name="Chacko J."/>
            <person name="Dinh H."/>
            <person name="Dugan-Rocha S."/>
            <person name="Fowler G."/>
            <person name="Garner T.T."/>
            <person name="Garnes J."/>
            <person name="Gnirke A."/>
            <person name="Hawes A."/>
            <person name="Hernandez J."/>
            <person name="Hines S."/>
            <person name="Holder M."/>
            <person name="Hume J."/>
            <person name="Jhangiani S.N."/>
            <person name="Joshi V."/>
            <person name="Khan Z.M."/>
            <person name="Jackson L."/>
            <person name="Kovar C."/>
            <person name="Kowis A."/>
            <person name="Lee S."/>
            <person name="Lewis L.R."/>
            <person name="Margolis J."/>
            <person name="Morgan M."/>
            <person name="Nazareth L.V."/>
            <person name="Nguyen N."/>
            <person name="Okwuonu G."/>
            <person name="Parker D."/>
            <person name="Richards S."/>
            <person name="Ruiz S.J."/>
            <person name="Santibanez J."/>
            <person name="Savard J."/>
            <person name="Scherer S.E."/>
            <person name="Schneider B."/>
            <person name="Sodergren E."/>
            <person name="Tautz D."/>
            <person name="Vattahil S."/>
            <person name="Villasana D."/>
            <person name="White C.S."/>
            <person name="Wright R."/>
            <person name="Park Y."/>
            <person name="Beeman R.W."/>
            <person name="Lord J."/>
            <person name="Oppert B."/>
            <person name="Lorenzen M."/>
            <person name="Brown S."/>
            <person name="Wang L."/>
            <person name="Savard J."/>
            <person name="Tautz D."/>
            <person name="Richards S."/>
            <person name="Weinstock G."/>
            <person name="Gibbs R.A."/>
            <person name="Liu Y."/>
            <person name="Worley K."/>
            <person name="Weinstock G."/>
            <person name="Elsik C.G."/>
            <person name="Reese J.T."/>
            <person name="Elhaik E."/>
            <person name="Landan G."/>
            <person name="Graur D."/>
            <person name="Arensburger P."/>
            <person name="Atkinson P."/>
            <person name="Beeman R.W."/>
            <person name="Beidler J."/>
            <person name="Brown S.J."/>
            <person name="Demuth J.P."/>
            <person name="Drury D.W."/>
            <person name="Du Y.Z."/>
            <person name="Fujiwara H."/>
            <person name="Lorenzen M."/>
            <person name="Maselli V."/>
            <person name="Osanai M."/>
            <person name="Park Y."/>
            <person name="Robertson H.M."/>
            <person name="Tu Z."/>
            <person name="Wang J.J."/>
            <person name="Wang S."/>
            <person name="Richards S."/>
            <person name="Song H."/>
            <person name="Zhang L."/>
            <person name="Sodergren E."/>
            <person name="Werner D."/>
            <person name="Stanke M."/>
            <person name="Morgenstern B."/>
            <person name="Solovyev V."/>
            <person name="Kosarev P."/>
            <person name="Brown G."/>
            <person name="Chen H.C."/>
            <person name="Ermolaeva O."/>
            <person name="Hlavina W."/>
            <person name="Kapustin Y."/>
            <person name="Kiryutin B."/>
            <person name="Kitts P."/>
            <person name="Maglott D."/>
            <person name="Pruitt K."/>
            <person name="Sapojnikov V."/>
            <person name="Souvorov A."/>
            <person name="Mackey A.J."/>
            <person name="Waterhouse R.M."/>
            <person name="Wyder S."/>
            <person name="Zdobnov E.M."/>
            <person name="Zdobnov E.M."/>
            <person name="Wyder S."/>
            <person name="Kriventseva E.V."/>
            <person name="Kadowaki T."/>
            <person name="Bork P."/>
            <person name="Aranda M."/>
            <person name="Bao R."/>
            <person name="Beermann A."/>
            <person name="Berns N."/>
            <person name="Bolognesi R."/>
            <person name="Bonneton F."/>
            <person name="Bopp D."/>
            <person name="Brown S.J."/>
            <person name="Bucher G."/>
            <person name="Butts T."/>
            <person name="Chaumot A."/>
            <person name="Denell R.E."/>
            <person name="Ferrier D.E."/>
            <person name="Friedrich M."/>
            <person name="Gordon C.M."/>
            <person name="Jindra M."/>
            <person name="Klingler M."/>
            <person name="Lan Q."/>
            <person name="Lattorff H.M."/>
            <person name="Laudet V."/>
            <person name="von Levetsow C."/>
            <person name="Liu Z."/>
            <person name="Lutz R."/>
            <person name="Lynch J.A."/>
            <person name="da Fonseca R.N."/>
            <person name="Posnien N."/>
            <person name="Reuter R."/>
            <person name="Roth S."/>
            <person name="Savard J."/>
            <person name="Schinko J.B."/>
            <person name="Schmitt C."/>
            <person name="Schoppmeier M."/>
            <person name="Schroder R."/>
            <person name="Shippy T.D."/>
            <person name="Simonnet F."/>
            <person name="Marques-Souza H."/>
            <person name="Tautz D."/>
            <person name="Tomoyasu Y."/>
            <person name="Trauner J."/>
            <person name="Van der Zee M."/>
            <person name="Vervoort M."/>
            <person name="Wittkopp N."/>
            <person name="Wimmer E.A."/>
            <person name="Yang X."/>
            <person name="Jones A.K."/>
            <person name="Sattelle D.B."/>
            <person name="Ebert P.R."/>
            <person name="Nelson D."/>
            <person name="Scott J.G."/>
            <person name="Beeman R.W."/>
            <person name="Muthukrishnan S."/>
            <person name="Kramer K.J."/>
            <person name="Arakane Y."/>
            <person name="Beeman R.W."/>
            <person name="Zhu Q."/>
            <person name="Hogenkamp D."/>
            <person name="Dixit R."/>
            <person name="Oppert B."/>
            <person name="Jiang H."/>
            <person name="Zou Z."/>
            <person name="Marshall J."/>
            <person name="Elpidina E."/>
            <person name="Vinokurov K."/>
            <person name="Oppert C."/>
            <person name="Zou Z."/>
            <person name="Evans J."/>
            <person name="Lu Z."/>
            <person name="Zhao P."/>
            <person name="Sumathipala N."/>
            <person name="Altincicek B."/>
            <person name="Vilcinskas A."/>
            <person name="Williams M."/>
            <person name="Hultmark D."/>
            <person name="Hetru C."/>
            <person name="Jiang H."/>
            <person name="Grimmelikhuijzen C.J."/>
            <person name="Hauser F."/>
            <person name="Cazzamali G."/>
            <person name="Williamson M."/>
            <person name="Park Y."/>
            <person name="Li B."/>
            <person name="Tanaka Y."/>
            <person name="Predel R."/>
            <person name="Neupert S."/>
            <person name="Schachtner J."/>
            <person name="Verleyen P."/>
            <person name="Raible F."/>
            <person name="Bork P."/>
            <person name="Friedrich M."/>
            <person name="Walden K.K."/>
            <person name="Robertson H.M."/>
            <person name="Angeli S."/>
            <person name="Foret S."/>
            <person name="Bucher G."/>
            <person name="Schuetz S."/>
            <person name="Maleszka R."/>
            <person name="Wimmer E.A."/>
            <person name="Beeman R.W."/>
            <person name="Lorenzen M."/>
            <person name="Tomoyasu Y."/>
            <person name="Miller S.C."/>
            <person name="Grossmann D."/>
            <person name="Bucher G."/>
        </authorList>
    </citation>
    <scope>NUCLEOTIDE SEQUENCE [LARGE SCALE GENOMIC DNA]</scope>
    <source>
        <strain evidence="4 5">Georgia GA2</strain>
    </source>
</reference>
<dbReference type="Proteomes" id="UP000007266">
    <property type="component" value="Unassembled WGS sequence"/>
</dbReference>